<reference evidence="1 2" key="1">
    <citation type="journal article" date="2012" name="Eukaryot. Cell">
        <title>Draft genome sequence of CBS 2479, the standard type strain of Trichosporon asahii.</title>
        <authorList>
            <person name="Yang R.Y."/>
            <person name="Li H.T."/>
            <person name="Zhu H."/>
            <person name="Zhou G.P."/>
            <person name="Wang M."/>
            <person name="Wang L."/>
        </authorList>
    </citation>
    <scope>NUCLEOTIDE SEQUENCE [LARGE SCALE GENOMIC DNA]</scope>
    <source>
        <strain evidence="2">ATCC 90039 / CBS 2479 / JCM 2466 / KCTC 7840 / NCYC 2677 / UAMH 7654</strain>
    </source>
</reference>
<comment type="caution">
    <text evidence="1">The sequence shown here is derived from an EMBL/GenBank/DDBJ whole genome shotgun (WGS) entry which is preliminary data.</text>
</comment>
<name>J4U5N6_TRIAS</name>
<evidence type="ECO:0000313" key="1">
    <source>
        <dbReference type="EMBL" id="EJT45330.1"/>
    </source>
</evidence>
<dbReference type="AlphaFoldDB" id="J4U5N6"/>
<dbReference type="RefSeq" id="XP_014176911.1">
    <property type="nucleotide sequence ID" value="XM_014321436.1"/>
</dbReference>
<gene>
    <name evidence="1" type="ORF">A1Q1_06227</name>
</gene>
<protein>
    <submittedName>
        <fullName evidence="1">Uncharacterized protein</fullName>
    </submittedName>
</protein>
<dbReference type="KEGG" id="tasa:A1Q1_06227"/>
<organism evidence="1 2">
    <name type="scientific">Trichosporon asahii var. asahii (strain ATCC 90039 / CBS 2479 / JCM 2466 / KCTC 7840 / NBRC 103889/ NCYC 2677 / UAMH 7654)</name>
    <name type="common">Yeast</name>
    <dbReference type="NCBI Taxonomy" id="1186058"/>
    <lineage>
        <taxon>Eukaryota</taxon>
        <taxon>Fungi</taxon>
        <taxon>Dikarya</taxon>
        <taxon>Basidiomycota</taxon>
        <taxon>Agaricomycotina</taxon>
        <taxon>Tremellomycetes</taxon>
        <taxon>Trichosporonales</taxon>
        <taxon>Trichosporonaceae</taxon>
        <taxon>Trichosporon</taxon>
    </lineage>
</organism>
<dbReference type="EMBL" id="ALBS01000328">
    <property type="protein sequence ID" value="EJT45330.1"/>
    <property type="molecule type" value="Genomic_DNA"/>
</dbReference>
<dbReference type="Proteomes" id="UP000002748">
    <property type="component" value="Unassembled WGS sequence"/>
</dbReference>
<dbReference type="OrthoDB" id="2595278at2759"/>
<dbReference type="GeneID" id="25989739"/>
<proteinExistence type="predicted"/>
<dbReference type="VEuPathDB" id="FungiDB:A1Q1_06227"/>
<sequence length="79" mass="8383">MGSTDTATYPLKSKGRTDWTPEKRAALLETVIVAGSKAIDVEKVAADLGVSKSSVVDQLKPNRSNIRQTAIKAVKGANK</sequence>
<evidence type="ECO:0000313" key="2">
    <source>
        <dbReference type="Proteomes" id="UP000002748"/>
    </source>
</evidence>
<accession>J4U5N6</accession>
<dbReference type="HOGENOM" id="CLU_2607721_0_0_1"/>